<dbReference type="AlphaFoldDB" id="A0A1W1W7M5"/>
<dbReference type="RefSeq" id="WP_020376380.1">
    <property type="nucleotide sequence ID" value="NZ_FWWY01000001.1"/>
</dbReference>
<dbReference type="OrthoDB" id="9871553at2"/>
<name>A0A1W1W7M5_SULTA</name>
<evidence type="ECO:0000313" key="1">
    <source>
        <dbReference type="EMBL" id="SMC02286.1"/>
    </source>
</evidence>
<protein>
    <submittedName>
        <fullName evidence="1">Uncharacterized protein</fullName>
    </submittedName>
</protein>
<sequence>MDDRCPTCGSEDVVMTGPLTIEGERACITVVHGWQCTLCGNLQVMVPQAVLVRLYPPGIRFLTESRRNRALAKRRLRKKAESTR</sequence>
<proteinExistence type="predicted"/>
<organism evidence="1 2">
    <name type="scientific">Sulfobacillus thermosulfidooxidans (strain DSM 9293 / VKM B-1269 / AT-1)</name>
    <dbReference type="NCBI Taxonomy" id="929705"/>
    <lineage>
        <taxon>Bacteria</taxon>
        <taxon>Bacillati</taxon>
        <taxon>Bacillota</taxon>
        <taxon>Clostridia</taxon>
        <taxon>Eubacteriales</taxon>
        <taxon>Clostridiales Family XVII. Incertae Sedis</taxon>
        <taxon>Sulfobacillus</taxon>
    </lineage>
</organism>
<reference evidence="2" key="1">
    <citation type="submission" date="2017-04" db="EMBL/GenBank/DDBJ databases">
        <authorList>
            <person name="Varghese N."/>
            <person name="Submissions S."/>
        </authorList>
    </citation>
    <scope>NUCLEOTIDE SEQUENCE [LARGE SCALE GENOMIC DNA]</scope>
    <source>
        <strain evidence="2">DSM 9293</strain>
    </source>
</reference>
<gene>
    <name evidence="1" type="ORF">SAMN00768000_0507</name>
</gene>
<dbReference type="Proteomes" id="UP000192660">
    <property type="component" value="Unassembled WGS sequence"/>
</dbReference>
<accession>A0A1W1W7M5</accession>
<dbReference type="EMBL" id="FWWY01000001">
    <property type="protein sequence ID" value="SMC02286.1"/>
    <property type="molecule type" value="Genomic_DNA"/>
</dbReference>
<evidence type="ECO:0000313" key="2">
    <source>
        <dbReference type="Proteomes" id="UP000192660"/>
    </source>
</evidence>
<keyword evidence="2" id="KW-1185">Reference proteome</keyword>